<dbReference type="PROSITE" id="PS51725">
    <property type="entry name" value="ABM"/>
    <property type="match status" value="1"/>
</dbReference>
<dbReference type="InterPro" id="IPR007138">
    <property type="entry name" value="ABM_dom"/>
</dbReference>
<keyword evidence="2" id="KW-0560">Oxidoreductase</keyword>
<dbReference type="SUPFAM" id="SSF54909">
    <property type="entry name" value="Dimeric alpha+beta barrel"/>
    <property type="match status" value="1"/>
</dbReference>
<proteinExistence type="predicted"/>
<dbReference type="RefSeq" id="WP_345612363.1">
    <property type="nucleotide sequence ID" value="NZ_BAABJO010000046.1"/>
</dbReference>
<dbReference type="Proteomes" id="UP001500804">
    <property type="component" value="Unassembled WGS sequence"/>
</dbReference>
<keyword evidence="2" id="KW-0503">Monooxygenase</keyword>
<dbReference type="InterPro" id="IPR011008">
    <property type="entry name" value="Dimeric_a/b-barrel"/>
</dbReference>
<dbReference type="Pfam" id="PF03992">
    <property type="entry name" value="ABM"/>
    <property type="match status" value="1"/>
</dbReference>
<reference evidence="3" key="1">
    <citation type="journal article" date="2019" name="Int. J. Syst. Evol. Microbiol.">
        <title>The Global Catalogue of Microorganisms (GCM) 10K type strain sequencing project: providing services to taxonomists for standard genome sequencing and annotation.</title>
        <authorList>
            <consortium name="The Broad Institute Genomics Platform"/>
            <consortium name="The Broad Institute Genome Sequencing Center for Infectious Disease"/>
            <person name="Wu L."/>
            <person name="Ma J."/>
        </authorList>
    </citation>
    <scope>NUCLEOTIDE SEQUENCE [LARGE SCALE GENOMIC DNA]</scope>
    <source>
        <strain evidence="3">JCM 18302</strain>
    </source>
</reference>
<protein>
    <submittedName>
        <fullName evidence="2">Antibiotic biosynthesis monooxygenase</fullName>
    </submittedName>
</protein>
<evidence type="ECO:0000313" key="3">
    <source>
        <dbReference type="Proteomes" id="UP001500804"/>
    </source>
</evidence>
<keyword evidence="3" id="KW-1185">Reference proteome</keyword>
<accession>A0ABP9P3N7</accession>
<gene>
    <name evidence="2" type="ORF">GCM10023320_76930</name>
</gene>
<evidence type="ECO:0000313" key="2">
    <source>
        <dbReference type="EMBL" id="GAA5140002.1"/>
    </source>
</evidence>
<sequence length="103" mass="11343">MVLEIADIAVKPGTEEEFADAVRAGIRYVSDTPGFRNARLTKGVESPGRFVLLIEWDSVEAHTVGFRESENYGRWRGHIGPFLDGDPRVEHFDEVTLPGSAAG</sequence>
<comment type="caution">
    <text evidence="2">The sequence shown here is derived from an EMBL/GenBank/DDBJ whole genome shotgun (WGS) entry which is preliminary data.</text>
</comment>
<organism evidence="2 3">
    <name type="scientific">Pseudonocardia adelaidensis</name>
    <dbReference type="NCBI Taxonomy" id="648754"/>
    <lineage>
        <taxon>Bacteria</taxon>
        <taxon>Bacillati</taxon>
        <taxon>Actinomycetota</taxon>
        <taxon>Actinomycetes</taxon>
        <taxon>Pseudonocardiales</taxon>
        <taxon>Pseudonocardiaceae</taxon>
        <taxon>Pseudonocardia</taxon>
    </lineage>
</organism>
<dbReference type="GO" id="GO:0004497">
    <property type="term" value="F:monooxygenase activity"/>
    <property type="evidence" value="ECO:0007669"/>
    <property type="project" value="UniProtKB-KW"/>
</dbReference>
<evidence type="ECO:0000259" key="1">
    <source>
        <dbReference type="PROSITE" id="PS51725"/>
    </source>
</evidence>
<name>A0ABP9P3N7_9PSEU</name>
<dbReference type="EMBL" id="BAABJO010000046">
    <property type="protein sequence ID" value="GAA5140002.1"/>
    <property type="molecule type" value="Genomic_DNA"/>
</dbReference>
<dbReference type="Gene3D" id="3.30.70.100">
    <property type="match status" value="1"/>
</dbReference>
<feature type="domain" description="ABM" evidence="1">
    <location>
        <begin position="2"/>
        <end position="92"/>
    </location>
</feature>